<sequence length="183" mass="19731">MSEPRRGSGALQQLYRSGGEVAGSGKTQWRQPVASSQEPFLQVRCKPEEPLASSRGYFLHSRQPHGQTALSPVELHCTALRKGCKLQGPIKLSIVGALRKHASTEEVSDPVAPAIASCYSLAPRSLALCSALRLVSRRGNVSFTSIVGYSSHSAPWFTELFTCGGSKTPLGGFRLDVVQLHKE</sequence>
<dbReference type="Proteomes" id="UP000314294">
    <property type="component" value="Unassembled WGS sequence"/>
</dbReference>
<dbReference type="EMBL" id="SRLO01000117">
    <property type="protein sequence ID" value="TNN74147.1"/>
    <property type="molecule type" value="Genomic_DNA"/>
</dbReference>
<gene>
    <name evidence="1" type="ORF">EYF80_015592</name>
</gene>
<organism evidence="1 2">
    <name type="scientific">Liparis tanakae</name>
    <name type="common">Tanaka's snailfish</name>
    <dbReference type="NCBI Taxonomy" id="230148"/>
    <lineage>
        <taxon>Eukaryota</taxon>
        <taxon>Metazoa</taxon>
        <taxon>Chordata</taxon>
        <taxon>Craniata</taxon>
        <taxon>Vertebrata</taxon>
        <taxon>Euteleostomi</taxon>
        <taxon>Actinopterygii</taxon>
        <taxon>Neopterygii</taxon>
        <taxon>Teleostei</taxon>
        <taxon>Neoteleostei</taxon>
        <taxon>Acanthomorphata</taxon>
        <taxon>Eupercaria</taxon>
        <taxon>Perciformes</taxon>
        <taxon>Cottioidei</taxon>
        <taxon>Cottales</taxon>
        <taxon>Liparidae</taxon>
        <taxon>Liparis</taxon>
    </lineage>
</organism>
<proteinExistence type="predicted"/>
<name>A0A4Z2I822_9TELE</name>
<keyword evidence="2" id="KW-1185">Reference proteome</keyword>
<comment type="caution">
    <text evidence="1">The sequence shown here is derived from an EMBL/GenBank/DDBJ whole genome shotgun (WGS) entry which is preliminary data.</text>
</comment>
<dbReference type="AlphaFoldDB" id="A0A4Z2I822"/>
<reference evidence="1 2" key="1">
    <citation type="submission" date="2019-03" db="EMBL/GenBank/DDBJ databases">
        <title>First draft genome of Liparis tanakae, snailfish: a comprehensive survey of snailfish specific genes.</title>
        <authorList>
            <person name="Kim W."/>
            <person name="Song I."/>
            <person name="Jeong J.-H."/>
            <person name="Kim D."/>
            <person name="Kim S."/>
            <person name="Ryu S."/>
            <person name="Song J.Y."/>
            <person name="Lee S.K."/>
        </authorList>
    </citation>
    <scope>NUCLEOTIDE SEQUENCE [LARGE SCALE GENOMIC DNA]</scope>
    <source>
        <tissue evidence="1">Muscle</tissue>
    </source>
</reference>
<accession>A0A4Z2I822</accession>
<evidence type="ECO:0000313" key="1">
    <source>
        <dbReference type="EMBL" id="TNN74147.1"/>
    </source>
</evidence>
<protein>
    <submittedName>
        <fullName evidence="1">Uncharacterized protein</fullName>
    </submittedName>
</protein>
<evidence type="ECO:0000313" key="2">
    <source>
        <dbReference type="Proteomes" id="UP000314294"/>
    </source>
</evidence>